<dbReference type="RefSeq" id="WP_188801553.1">
    <property type="nucleotide sequence ID" value="NZ_BMOK01000002.1"/>
</dbReference>
<dbReference type="EMBL" id="BMOK01000002">
    <property type="protein sequence ID" value="GGL44353.1"/>
    <property type="molecule type" value="Genomic_DNA"/>
</dbReference>
<evidence type="ECO:0000259" key="9">
    <source>
        <dbReference type="PROSITE" id="PS51746"/>
    </source>
</evidence>
<dbReference type="GO" id="GO:0004722">
    <property type="term" value="F:protein serine/threonine phosphatase activity"/>
    <property type="evidence" value="ECO:0007669"/>
    <property type="project" value="UniProtKB-EC"/>
</dbReference>
<proteinExistence type="predicted"/>
<dbReference type="SMART" id="SM00332">
    <property type="entry name" value="PP2Cc"/>
    <property type="match status" value="1"/>
</dbReference>
<name>A0A917VYD2_9BACL</name>
<keyword evidence="6" id="KW-0464">Manganese</keyword>
<dbReference type="Gene3D" id="3.60.40.10">
    <property type="entry name" value="PPM-type phosphatase domain"/>
    <property type="match status" value="1"/>
</dbReference>
<dbReference type="PROSITE" id="PS51746">
    <property type="entry name" value="PPM_2"/>
    <property type="match status" value="1"/>
</dbReference>
<dbReference type="CDD" id="cd00143">
    <property type="entry name" value="PP2Cc"/>
    <property type="match status" value="1"/>
</dbReference>
<comment type="catalytic activity">
    <reaction evidence="8">
        <text>O-phospho-L-threonyl-[protein] + H2O = L-threonyl-[protein] + phosphate</text>
        <dbReference type="Rhea" id="RHEA:47004"/>
        <dbReference type="Rhea" id="RHEA-COMP:11060"/>
        <dbReference type="Rhea" id="RHEA-COMP:11605"/>
        <dbReference type="ChEBI" id="CHEBI:15377"/>
        <dbReference type="ChEBI" id="CHEBI:30013"/>
        <dbReference type="ChEBI" id="CHEBI:43474"/>
        <dbReference type="ChEBI" id="CHEBI:61977"/>
        <dbReference type="EC" id="3.1.3.16"/>
    </reaction>
</comment>
<dbReference type="InterPro" id="IPR015655">
    <property type="entry name" value="PP2C"/>
</dbReference>
<protein>
    <recommendedName>
        <fullName evidence="2">protein-serine/threonine phosphatase</fullName>
        <ecNumber evidence="2">3.1.3.16</ecNumber>
    </recommendedName>
</protein>
<evidence type="ECO:0000256" key="6">
    <source>
        <dbReference type="ARBA" id="ARBA00023211"/>
    </source>
</evidence>
<dbReference type="AlphaFoldDB" id="A0A917VYD2"/>
<evidence type="ECO:0000256" key="2">
    <source>
        <dbReference type="ARBA" id="ARBA00013081"/>
    </source>
</evidence>
<dbReference type="FunFam" id="3.60.40.10:FF:000002">
    <property type="entry name" value="Serine/threonine phosphatase stp"/>
    <property type="match status" value="1"/>
</dbReference>
<dbReference type="EC" id="3.1.3.16" evidence="2"/>
<dbReference type="PANTHER" id="PTHR47992">
    <property type="entry name" value="PROTEIN PHOSPHATASE"/>
    <property type="match status" value="1"/>
</dbReference>
<keyword evidence="5" id="KW-0904">Protein phosphatase</keyword>
<keyword evidence="3" id="KW-0479">Metal-binding</keyword>
<accession>A0A917VYD2</accession>
<dbReference type="GO" id="GO:0046872">
    <property type="term" value="F:metal ion binding"/>
    <property type="evidence" value="ECO:0007669"/>
    <property type="project" value="UniProtKB-KW"/>
</dbReference>
<comment type="cofactor">
    <cofactor evidence="1">
        <name>Mn(2+)</name>
        <dbReference type="ChEBI" id="CHEBI:29035"/>
    </cofactor>
</comment>
<evidence type="ECO:0000256" key="4">
    <source>
        <dbReference type="ARBA" id="ARBA00022801"/>
    </source>
</evidence>
<comment type="caution">
    <text evidence="10">The sequence shown here is derived from an EMBL/GenBank/DDBJ whole genome shotgun (WGS) entry which is preliminary data.</text>
</comment>
<keyword evidence="11" id="KW-1185">Reference proteome</keyword>
<dbReference type="Pfam" id="PF13672">
    <property type="entry name" value="PP2C_2"/>
    <property type="match status" value="1"/>
</dbReference>
<comment type="catalytic activity">
    <reaction evidence="7">
        <text>O-phospho-L-seryl-[protein] + H2O = L-seryl-[protein] + phosphate</text>
        <dbReference type="Rhea" id="RHEA:20629"/>
        <dbReference type="Rhea" id="RHEA-COMP:9863"/>
        <dbReference type="Rhea" id="RHEA-COMP:11604"/>
        <dbReference type="ChEBI" id="CHEBI:15377"/>
        <dbReference type="ChEBI" id="CHEBI:29999"/>
        <dbReference type="ChEBI" id="CHEBI:43474"/>
        <dbReference type="ChEBI" id="CHEBI:83421"/>
        <dbReference type="EC" id="3.1.3.16"/>
    </reaction>
</comment>
<evidence type="ECO:0000256" key="7">
    <source>
        <dbReference type="ARBA" id="ARBA00047761"/>
    </source>
</evidence>
<dbReference type="NCBIfam" id="NF033484">
    <property type="entry name" value="Stp1_PP2C_phos"/>
    <property type="match status" value="1"/>
</dbReference>
<dbReference type="SUPFAM" id="SSF81606">
    <property type="entry name" value="PP2C-like"/>
    <property type="match status" value="1"/>
</dbReference>
<keyword evidence="4" id="KW-0378">Hydrolase</keyword>
<gene>
    <name evidence="10" type="ORF">GCM10007968_05510</name>
</gene>
<dbReference type="InterPro" id="IPR036457">
    <property type="entry name" value="PPM-type-like_dom_sf"/>
</dbReference>
<organism evidence="10 11">
    <name type="scientific">Sporolactobacillus putidus</name>
    <dbReference type="NCBI Taxonomy" id="492735"/>
    <lineage>
        <taxon>Bacteria</taxon>
        <taxon>Bacillati</taxon>
        <taxon>Bacillota</taxon>
        <taxon>Bacilli</taxon>
        <taxon>Bacillales</taxon>
        <taxon>Sporolactobacillaceae</taxon>
        <taxon>Sporolactobacillus</taxon>
    </lineage>
</organism>
<reference evidence="10" key="1">
    <citation type="journal article" date="2014" name="Int. J. Syst. Evol. Microbiol.">
        <title>Complete genome sequence of Corynebacterium casei LMG S-19264T (=DSM 44701T), isolated from a smear-ripened cheese.</title>
        <authorList>
            <consortium name="US DOE Joint Genome Institute (JGI-PGF)"/>
            <person name="Walter F."/>
            <person name="Albersmeier A."/>
            <person name="Kalinowski J."/>
            <person name="Ruckert C."/>
        </authorList>
    </citation>
    <scope>NUCLEOTIDE SEQUENCE</scope>
    <source>
        <strain evidence="10">JCM 15325</strain>
    </source>
</reference>
<dbReference type="Proteomes" id="UP000654670">
    <property type="component" value="Unassembled WGS sequence"/>
</dbReference>
<evidence type="ECO:0000256" key="1">
    <source>
        <dbReference type="ARBA" id="ARBA00001936"/>
    </source>
</evidence>
<evidence type="ECO:0000313" key="10">
    <source>
        <dbReference type="EMBL" id="GGL44353.1"/>
    </source>
</evidence>
<evidence type="ECO:0000256" key="8">
    <source>
        <dbReference type="ARBA" id="ARBA00048336"/>
    </source>
</evidence>
<reference evidence="10" key="2">
    <citation type="submission" date="2020-09" db="EMBL/GenBank/DDBJ databases">
        <authorList>
            <person name="Sun Q."/>
            <person name="Ohkuma M."/>
        </authorList>
    </citation>
    <scope>NUCLEOTIDE SEQUENCE</scope>
    <source>
        <strain evidence="10">JCM 15325</strain>
    </source>
</reference>
<feature type="domain" description="PPM-type phosphatase" evidence="9">
    <location>
        <begin position="2"/>
        <end position="242"/>
    </location>
</feature>
<dbReference type="InterPro" id="IPR001932">
    <property type="entry name" value="PPM-type_phosphatase-like_dom"/>
</dbReference>
<evidence type="ECO:0000256" key="3">
    <source>
        <dbReference type="ARBA" id="ARBA00022723"/>
    </source>
</evidence>
<sequence>MKAVYSTDRGKIRNHNEDSVGVFYGDGQILGVVADGMGGHAAGDVASRMAIEVIEAKWEKISGPLNENEAVEWLNRLVRSINVHLYDYAAEHEACRGMGTTIAAAFCREDFVAVSAVGDSRIYIWKQGEPIRQVTEDHTLVNELVKSGQISKEDAEIHPKKHILMRALGTEPAIELDTSTLKWSEGSLIMICSDGLTNKLSDETISQIIGRKCSLQEKTEAMIVAANDAGGEDNISMIIVSRDGEEA</sequence>
<evidence type="ECO:0000313" key="11">
    <source>
        <dbReference type="Proteomes" id="UP000654670"/>
    </source>
</evidence>
<evidence type="ECO:0000256" key="5">
    <source>
        <dbReference type="ARBA" id="ARBA00022912"/>
    </source>
</evidence>
<dbReference type="SMART" id="SM00331">
    <property type="entry name" value="PP2C_SIG"/>
    <property type="match status" value="1"/>
</dbReference>